<dbReference type="GO" id="GO:0005525">
    <property type="term" value="F:GTP binding"/>
    <property type="evidence" value="ECO:0007669"/>
    <property type="project" value="UniProtKB-UniRule"/>
</dbReference>
<dbReference type="InterPro" id="IPR005225">
    <property type="entry name" value="Small_GTP-bd"/>
</dbReference>
<dbReference type="Pfam" id="PF12631">
    <property type="entry name" value="MnmE_helical"/>
    <property type="match status" value="1"/>
</dbReference>
<dbReference type="Gene3D" id="1.20.120.430">
    <property type="entry name" value="tRNA modification GTPase MnmE domain 2"/>
    <property type="match status" value="1"/>
</dbReference>
<evidence type="ECO:0000256" key="4">
    <source>
        <dbReference type="ARBA" id="ARBA00022958"/>
    </source>
</evidence>
<evidence type="ECO:0000256" key="3">
    <source>
        <dbReference type="ARBA" id="ARBA00022741"/>
    </source>
</evidence>
<reference evidence="9 10" key="1">
    <citation type="submission" date="2016-06" db="EMBL/GenBank/DDBJ databases">
        <authorList>
            <person name="Kjaerup R.B."/>
            <person name="Dalgaard T.S."/>
            <person name="Juul-Madsen H.R."/>
        </authorList>
    </citation>
    <scope>NUCLEOTIDE SEQUENCE [LARGE SCALE GENOMIC DNA]</scope>
    <source>
        <strain evidence="9">2</strain>
    </source>
</reference>
<comment type="cofactor">
    <cofactor evidence="6">
        <name>K(+)</name>
        <dbReference type="ChEBI" id="CHEBI:29103"/>
    </cofactor>
    <text evidence="6">Binds 1 potassium ion per subunit.</text>
</comment>
<feature type="binding site" evidence="6">
    <location>
        <position position="132"/>
    </location>
    <ligand>
        <name>(6S)-5-formyl-5,6,7,8-tetrahydrofolate</name>
        <dbReference type="ChEBI" id="CHEBI:57457"/>
    </ligand>
</feature>
<dbReference type="GO" id="GO:0030488">
    <property type="term" value="P:tRNA methylation"/>
    <property type="evidence" value="ECO:0007669"/>
    <property type="project" value="TreeGrafter"/>
</dbReference>
<dbReference type="PROSITE" id="PS51709">
    <property type="entry name" value="G_TRME"/>
    <property type="match status" value="1"/>
</dbReference>
<evidence type="ECO:0000259" key="8">
    <source>
        <dbReference type="PROSITE" id="PS51709"/>
    </source>
</evidence>
<evidence type="ECO:0000313" key="9">
    <source>
        <dbReference type="EMBL" id="SBT11284.1"/>
    </source>
</evidence>
<keyword evidence="6" id="KW-0479">Metal-binding</keyword>
<evidence type="ECO:0000256" key="5">
    <source>
        <dbReference type="ARBA" id="ARBA00023134"/>
    </source>
</evidence>
<comment type="caution">
    <text evidence="6">Lacks conserved residue(s) required for the propagation of feature annotation.</text>
</comment>
<dbReference type="GO" id="GO:0002098">
    <property type="term" value="P:tRNA wobble uridine modification"/>
    <property type="evidence" value="ECO:0007669"/>
    <property type="project" value="TreeGrafter"/>
</dbReference>
<dbReference type="EMBL" id="FLQY01000405">
    <property type="protein sequence ID" value="SBT11284.1"/>
    <property type="molecule type" value="Genomic_DNA"/>
</dbReference>
<gene>
    <name evidence="6 9" type="primary">trmE</name>
    <name evidence="6" type="synonym">mnmE</name>
    <name evidence="9" type="ORF">PROAA_990020</name>
</gene>
<keyword evidence="6" id="KW-0378">Hydrolase</keyword>
<dbReference type="InterPro" id="IPR027266">
    <property type="entry name" value="TrmE/GcvT-like"/>
</dbReference>
<comment type="similarity">
    <text evidence="1 6 7">Belongs to the TRAFAC class TrmE-Era-EngA-EngB-Septin-like GTPase superfamily. TrmE GTPase family.</text>
</comment>
<name>A0A1A8Y2D1_9RHOO</name>
<keyword evidence="10" id="KW-1185">Reference proteome</keyword>
<dbReference type="InterPro" id="IPR027417">
    <property type="entry name" value="P-loop_NTPase"/>
</dbReference>
<keyword evidence="5 6" id="KW-0342">GTP-binding</keyword>
<keyword evidence="4 6" id="KW-0630">Potassium</keyword>
<dbReference type="PRINTS" id="PR00326">
    <property type="entry name" value="GTP1OBG"/>
</dbReference>
<comment type="function">
    <text evidence="6">Exhibits a very high intrinsic GTPase hydrolysis rate. Involved in the addition of a carboxymethylaminomethyl (cmnm) group at the wobble position (U34) of certain tRNAs, forming tRNA-cmnm(5)s(2)U34.</text>
</comment>
<comment type="subcellular location">
    <subcellularLocation>
        <location evidence="6">Cytoplasm</location>
    </subcellularLocation>
</comment>
<dbReference type="InterPro" id="IPR025867">
    <property type="entry name" value="MnmE_helical"/>
</dbReference>
<dbReference type="HAMAP" id="MF_00379">
    <property type="entry name" value="GTPase_MnmE"/>
    <property type="match status" value="1"/>
</dbReference>
<feature type="binding site" evidence="6">
    <location>
        <position position="242"/>
    </location>
    <ligand>
        <name>Mg(2+)</name>
        <dbReference type="ChEBI" id="CHEBI:18420"/>
    </ligand>
</feature>
<dbReference type="GO" id="GO:0003924">
    <property type="term" value="F:GTPase activity"/>
    <property type="evidence" value="ECO:0007669"/>
    <property type="project" value="UniProtKB-UniRule"/>
</dbReference>
<dbReference type="Pfam" id="PF01926">
    <property type="entry name" value="MMR_HSR1"/>
    <property type="match status" value="1"/>
</dbReference>
<proteinExistence type="inferred from homology"/>
<feature type="binding site" evidence="6">
    <location>
        <position position="36"/>
    </location>
    <ligand>
        <name>(6S)-5-formyl-5,6,7,8-tetrahydrofolate</name>
        <dbReference type="ChEBI" id="CHEBI:57457"/>
    </ligand>
</feature>
<feature type="binding site" evidence="6">
    <location>
        <begin position="282"/>
        <end position="285"/>
    </location>
    <ligand>
        <name>GTP</name>
        <dbReference type="ChEBI" id="CHEBI:37565"/>
    </ligand>
</feature>
<keyword evidence="2 6" id="KW-0819">tRNA processing</keyword>
<dbReference type="EC" id="3.6.-.-" evidence="6"/>
<dbReference type="InterPro" id="IPR018948">
    <property type="entry name" value="GTP-bd_TrmE_N"/>
</dbReference>
<dbReference type="NCBIfam" id="TIGR00231">
    <property type="entry name" value="small_GTP"/>
    <property type="match status" value="1"/>
</dbReference>
<feature type="binding site" evidence="6">
    <location>
        <position position="458"/>
    </location>
    <ligand>
        <name>(6S)-5-formyl-5,6,7,8-tetrahydrofolate</name>
        <dbReference type="ChEBI" id="CHEBI:57457"/>
    </ligand>
</feature>
<feature type="binding site" evidence="6">
    <location>
        <position position="259"/>
    </location>
    <ligand>
        <name>K(+)</name>
        <dbReference type="ChEBI" id="CHEBI:29103"/>
    </ligand>
</feature>
<dbReference type="SUPFAM" id="SSF52540">
    <property type="entry name" value="P-loop containing nucleoside triphosphate hydrolases"/>
    <property type="match status" value="1"/>
</dbReference>
<dbReference type="Gene3D" id="3.40.50.300">
    <property type="entry name" value="P-loop containing nucleotide triphosphate hydrolases"/>
    <property type="match status" value="1"/>
</dbReference>
<accession>A0A1A8Y2D1</accession>
<dbReference type="Pfam" id="PF10396">
    <property type="entry name" value="TrmE_N"/>
    <property type="match status" value="1"/>
</dbReference>
<dbReference type="InterPro" id="IPR031168">
    <property type="entry name" value="G_TrmE"/>
</dbReference>
<dbReference type="Proteomes" id="UP000199600">
    <property type="component" value="Unassembled WGS sequence"/>
</dbReference>
<evidence type="ECO:0000256" key="2">
    <source>
        <dbReference type="ARBA" id="ARBA00022694"/>
    </source>
</evidence>
<dbReference type="NCBIfam" id="TIGR00450">
    <property type="entry name" value="mnmE_trmE_thdF"/>
    <property type="match status" value="1"/>
</dbReference>
<evidence type="ECO:0000313" key="10">
    <source>
        <dbReference type="Proteomes" id="UP000199600"/>
    </source>
</evidence>
<organism evidence="9 10">
    <name type="scientific">Candidatus Propionivibrio aalborgensis</name>
    <dbReference type="NCBI Taxonomy" id="1860101"/>
    <lineage>
        <taxon>Bacteria</taxon>
        <taxon>Pseudomonadati</taxon>
        <taxon>Pseudomonadota</taxon>
        <taxon>Betaproteobacteria</taxon>
        <taxon>Rhodocyclales</taxon>
        <taxon>Rhodocyclaceae</taxon>
        <taxon>Propionivibrio</taxon>
    </lineage>
</organism>
<dbReference type="CDD" id="cd04164">
    <property type="entry name" value="trmE"/>
    <property type="match status" value="1"/>
</dbReference>
<dbReference type="NCBIfam" id="NF003661">
    <property type="entry name" value="PRK05291.1-3"/>
    <property type="match status" value="1"/>
</dbReference>
<protein>
    <recommendedName>
        <fullName evidence="6">tRNA modification GTPase MnmE</fullName>
        <ecNumber evidence="6">3.6.-.-</ecNumber>
    </recommendedName>
</protein>
<feature type="binding site" evidence="6">
    <location>
        <position position="257"/>
    </location>
    <ligand>
        <name>K(+)</name>
        <dbReference type="ChEBI" id="CHEBI:29103"/>
    </ligand>
</feature>
<dbReference type="PANTHER" id="PTHR42714">
    <property type="entry name" value="TRNA MODIFICATION GTPASE GTPBP3"/>
    <property type="match status" value="1"/>
</dbReference>
<feature type="binding site" evidence="6">
    <location>
        <begin position="238"/>
        <end position="243"/>
    </location>
    <ligand>
        <name>GTP</name>
        <dbReference type="ChEBI" id="CHEBI:37565"/>
    </ligand>
</feature>
<dbReference type="GO" id="GO:0005829">
    <property type="term" value="C:cytosol"/>
    <property type="evidence" value="ECO:0007669"/>
    <property type="project" value="TreeGrafter"/>
</dbReference>
<feature type="domain" description="TrmE-type G" evidence="8">
    <location>
        <begin position="228"/>
        <end position="385"/>
    </location>
</feature>
<feature type="binding site" evidence="6">
    <location>
        <position position="263"/>
    </location>
    <ligand>
        <name>Mg(2+)</name>
        <dbReference type="ChEBI" id="CHEBI:18420"/>
    </ligand>
</feature>
<dbReference type="CDD" id="cd14858">
    <property type="entry name" value="TrmE_N"/>
    <property type="match status" value="1"/>
</dbReference>
<feature type="binding site" evidence="6">
    <location>
        <position position="93"/>
    </location>
    <ligand>
        <name>(6S)-5-formyl-5,6,7,8-tetrahydrofolate</name>
        <dbReference type="ChEBI" id="CHEBI:57457"/>
    </ligand>
</feature>
<keyword evidence="3 6" id="KW-0547">Nucleotide-binding</keyword>
<sequence>MAEKPPTTPRPDSGPYPETIAAIATATGRGGIGVIRISGGGLLDFAWTLSGKQLRARTATLVDFRAADGSSIDSGLLIYFPAPYSFTGEDVLELQGHGGAVVMQMLLARCLDLGARLAEPGEFTRRAYHNGKLDLAQAEAVIDLIDAATTTAARSAVRSLQGEFSNEVNVLLEQLIELRALVEATLDFPEEEVDFLEAADAYGRLERLQQSLARVFDRAHQGRLLQSGLHVVLAGQPNVGKSSLLNRLAGDDLAIVTSVAGTTRDVVRSTLQIEGIPLHIIDTAGLHATEDEIEKIGMERTWREIERADVVVLLADARSGIGTAERVILDQLPAHLRRITVFNKIDLAGHQAECHDEAGGLAISLSAKYGEGIELLRQQLLKIAGWHPAEDVFIARERHLRALADTRKHIETALARLPELELFAEELRLAQAALASITGKFGADDLLGEIFGRFCIGK</sequence>
<keyword evidence="6" id="KW-0963">Cytoplasm</keyword>
<evidence type="ECO:0000256" key="1">
    <source>
        <dbReference type="ARBA" id="ARBA00011043"/>
    </source>
</evidence>
<dbReference type="SUPFAM" id="SSF116878">
    <property type="entry name" value="TrmE connector domain"/>
    <property type="match status" value="1"/>
</dbReference>
<evidence type="ECO:0000256" key="6">
    <source>
        <dbReference type="HAMAP-Rule" id="MF_00379"/>
    </source>
</evidence>
<dbReference type="AlphaFoldDB" id="A0A1A8Y2D1"/>
<dbReference type="InterPro" id="IPR006073">
    <property type="entry name" value="GTP-bd"/>
</dbReference>
<feature type="binding site" evidence="6">
    <location>
        <begin position="257"/>
        <end position="263"/>
    </location>
    <ligand>
        <name>GTP</name>
        <dbReference type="ChEBI" id="CHEBI:37565"/>
    </ligand>
</feature>
<feature type="binding site" evidence="6">
    <location>
        <position position="262"/>
    </location>
    <ligand>
        <name>K(+)</name>
        <dbReference type="ChEBI" id="CHEBI:29103"/>
    </ligand>
</feature>
<dbReference type="InterPro" id="IPR027368">
    <property type="entry name" value="MnmE_dom2"/>
</dbReference>
<dbReference type="RefSeq" id="WP_186412821.1">
    <property type="nucleotide sequence ID" value="NZ_FLQY01000405.1"/>
</dbReference>
<dbReference type="GO" id="GO:0046872">
    <property type="term" value="F:metal ion binding"/>
    <property type="evidence" value="ECO:0007669"/>
    <property type="project" value="UniProtKB-KW"/>
</dbReference>
<evidence type="ECO:0000256" key="7">
    <source>
        <dbReference type="RuleBase" id="RU003313"/>
    </source>
</evidence>
<dbReference type="PANTHER" id="PTHR42714:SF2">
    <property type="entry name" value="TRNA MODIFICATION GTPASE GTPBP3, MITOCHONDRIAL"/>
    <property type="match status" value="1"/>
</dbReference>
<comment type="subunit">
    <text evidence="6">Homodimer. Heterotetramer of two MnmE and two MnmG subunits.</text>
</comment>
<dbReference type="InterPro" id="IPR004520">
    <property type="entry name" value="GTPase_MnmE"/>
</dbReference>
<dbReference type="Gene3D" id="3.30.1360.120">
    <property type="entry name" value="Probable tRNA modification gtpase trme, domain 1"/>
    <property type="match status" value="1"/>
</dbReference>
<keyword evidence="6" id="KW-0460">Magnesium</keyword>
<feature type="binding site" evidence="6">
    <location>
        <position position="238"/>
    </location>
    <ligand>
        <name>K(+)</name>
        <dbReference type="ChEBI" id="CHEBI:29103"/>
    </ligand>
</feature>